<organism evidence="10 11">
    <name type="scientific">Vibrio gallaecicus</name>
    <dbReference type="NCBI Taxonomy" id="552386"/>
    <lineage>
        <taxon>Bacteria</taxon>
        <taxon>Pseudomonadati</taxon>
        <taxon>Pseudomonadota</taxon>
        <taxon>Gammaproteobacteria</taxon>
        <taxon>Vibrionales</taxon>
        <taxon>Vibrionaceae</taxon>
        <taxon>Vibrio</taxon>
    </lineage>
</organism>
<evidence type="ECO:0000256" key="3">
    <source>
        <dbReference type="ARBA" id="ARBA00022448"/>
    </source>
</evidence>
<keyword evidence="8" id="KW-0997">Cell inner membrane</keyword>
<name>A0ABV4N689_9VIBR</name>
<accession>A0ABV4N689</accession>
<comment type="caution">
    <text evidence="8">Lacks conserved residue(s) required for the propagation of feature annotation.</text>
</comment>
<feature type="transmembrane region" description="Helical" evidence="8">
    <location>
        <begin position="224"/>
        <end position="248"/>
    </location>
</feature>
<feature type="transmembrane region" description="Helical" evidence="8">
    <location>
        <begin position="380"/>
        <end position="400"/>
    </location>
</feature>
<dbReference type="NCBIfam" id="NF008314">
    <property type="entry name" value="PRK11102.1"/>
    <property type="match status" value="1"/>
</dbReference>
<keyword evidence="5 8" id="KW-0812">Transmembrane</keyword>
<keyword evidence="6 8" id="KW-1133">Transmembrane helix</keyword>
<evidence type="ECO:0000256" key="2">
    <source>
        <dbReference type="ARBA" id="ARBA00006236"/>
    </source>
</evidence>
<dbReference type="Proteomes" id="UP001570417">
    <property type="component" value="Unassembled WGS sequence"/>
</dbReference>
<dbReference type="PANTHER" id="PTHR23502">
    <property type="entry name" value="MAJOR FACILITATOR SUPERFAMILY"/>
    <property type="match status" value="1"/>
</dbReference>
<feature type="transmembrane region" description="Helical" evidence="8">
    <location>
        <begin position="145"/>
        <end position="169"/>
    </location>
</feature>
<feature type="transmembrane region" description="Helical" evidence="8">
    <location>
        <begin position="290"/>
        <end position="312"/>
    </location>
</feature>
<dbReference type="NCBIfam" id="TIGR00710">
    <property type="entry name" value="efflux_Bcr_CflA"/>
    <property type="match status" value="1"/>
</dbReference>
<feature type="transmembrane region" description="Helical" evidence="8">
    <location>
        <begin position="116"/>
        <end position="133"/>
    </location>
</feature>
<evidence type="ECO:0000256" key="6">
    <source>
        <dbReference type="ARBA" id="ARBA00022989"/>
    </source>
</evidence>
<dbReference type="InterPro" id="IPR004812">
    <property type="entry name" value="Efflux_drug-R_Bcr/CmlA"/>
</dbReference>
<dbReference type="InterPro" id="IPR036259">
    <property type="entry name" value="MFS_trans_sf"/>
</dbReference>
<dbReference type="PANTHER" id="PTHR23502:SF132">
    <property type="entry name" value="POLYAMINE TRANSPORTER 2-RELATED"/>
    <property type="match status" value="1"/>
</dbReference>
<comment type="subcellular location">
    <subcellularLocation>
        <location evidence="8">Cell inner membrane</location>
        <topology evidence="8">Multi-pass membrane protein</topology>
    </subcellularLocation>
    <subcellularLocation>
        <location evidence="1">Cell membrane</location>
        <topology evidence="1">Multi-pass membrane protein</topology>
    </subcellularLocation>
</comment>
<feature type="transmembrane region" description="Helical" evidence="8">
    <location>
        <begin position="318"/>
        <end position="342"/>
    </location>
</feature>
<evidence type="ECO:0000256" key="4">
    <source>
        <dbReference type="ARBA" id="ARBA00022475"/>
    </source>
</evidence>
<feature type="transmembrane region" description="Helical" evidence="8">
    <location>
        <begin position="260"/>
        <end position="278"/>
    </location>
</feature>
<dbReference type="InterPro" id="IPR011701">
    <property type="entry name" value="MFS"/>
</dbReference>
<evidence type="ECO:0000256" key="8">
    <source>
        <dbReference type="RuleBase" id="RU365088"/>
    </source>
</evidence>
<evidence type="ECO:0000313" key="10">
    <source>
        <dbReference type="EMBL" id="MFA0566900.1"/>
    </source>
</evidence>
<keyword evidence="7 8" id="KW-0472">Membrane</keyword>
<evidence type="ECO:0000256" key="5">
    <source>
        <dbReference type="ARBA" id="ARBA00022692"/>
    </source>
</evidence>
<dbReference type="PROSITE" id="PS50850">
    <property type="entry name" value="MFS"/>
    <property type="match status" value="1"/>
</dbReference>
<sequence length="404" mass="42924">MQTSNQNVASQPQQPQLGLLLFLILGAIGALTPLAIDMYLPAMPTIAKDLGVTAGEVQITLTAYTAGFALGQLLHGPLADSYGRKPVLMIGVVLFGIASVVSATTEGIDALTYVRAAQGFAGAAAAVIIQAVVRDMFDREDFARTMSFVTLVMTVAPLIAPMIGGYLALWFGWRSIFWVLAIFAVLVIAAVVWKIPETLPVENRQPLRFKTTMRNYFRLCRNPVAMGLIFSGAFSFAGMFAFLTAGSFVYIDVYGVRPDLFGYLFGLNIVAMILMTSINGRIVKKVGSHAMLKASLTIQLLAGLGLFAGWYLDLGLWGIVPFVMLFIGTLSTIGSNSMGLLLSGYPNMAGTASSLAGTLRFGTGSVIGAVVAMLPSDSAGPMAIVMAICSILSALLYWTLGKKA</sequence>
<dbReference type="EMBL" id="JBFRUW010000003">
    <property type="protein sequence ID" value="MFA0566900.1"/>
    <property type="molecule type" value="Genomic_DNA"/>
</dbReference>
<evidence type="ECO:0000256" key="1">
    <source>
        <dbReference type="ARBA" id="ARBA00004651"/>
    </source>
</evidence>
<protein>
    <recommendedName>
        <fullName evidence="8">Bcr/CflA family efflux transporter</fullName>
    </recommendedName>
</protein>
<proteinExistence type="inferred from homology"/>
<comment type="similarity">
    <text evidence="2 8">Belongs to the major facilitator superfamily. Bcr/CmlA family.</text>
</comment>
<dbReference type="RefSeq" id="WP_137373078.1">
    <property type="nucleotide sequence ID" value="NZ_AP025490.1"/>
</dbReference>
<evidence type="ECO:0000259" key="9">
    <source>
        <dbReference type="PROSITE" id="PS50850"/>
    </source>
</evidence>
<dbReference type="Gene3D" id="1.20.1720.10">
    <property type="entry name" value="Multidrug resistance protein D"/>
    <property type="match status" value="1"/>
</dbReference>
<feature type="transmembrane region" description="Helical" evidence="8">
    <location>
        <begin position="87"/>
        <end position="104"/>
    </location>
</feature>
<reference evidence="10 11" key="1">
    <citation type="journal article" date="2024" name="ISME J.">
        <title>Tailless and filamentous prophages are predominant in marine Vibrio.</title>
        <authorList>
            <person name="Steensen K."/>
            <person name="Seneca J."/>
            <person name="Bartlau N."/>
            <person name="Yu X.A."/>
            <person name="Hussain F.A."/>
            <person name="Polz M.F."/>
        </authorList>
    </citation>
    <scope>NUCLEOTIDE SEQUENCE [LARGE SCALE GENOMIC DNA]</scope>
    <source>
        <strain evidence="10 11">10N.222.51.A1</strain>
    </source>
</reference>
<keyword evidence="3 8" id="KW-0813">Transport</keyword>
<comment type="caution">
    <text evidence="10">The sequence shown here is derived from an EMBL/GenBank/DDBJ whole genome shotgun (WGS) entry which is preliminary data.</text>
</comment>
<dbReference type="SUPFAM" id="SSF103473">
    <property type="entry name" value="MFS general substrate transporter"/>
    <property type="match status" value="1"/>
</dbReference>
<dbReference type="Pfam" id="PF07690">
    <property type="entry name" value="MFS_1"/>
    <property type="match status" value="1"/>
</dbReference>
<feature type="domain" description="Major facilitator superfamily (MFS) profile" evidence="9">
    <location>
        <begin position="21"/>
        <end position="404"/>
    </location>
</feature>
<gene>
    <name evidence="10" type="ORF">AB4566_01275</name>
</gene>
<evidence type="ECO:0000313" key="11">
    <source>
        <dbReference type="Proteomes" id="UP001570417"/>
    </source>
</evidence>
<keyword evidence="4" id="KW-1003">Cell membrane</keyword>
<keyword evidence="11" id="KW-1185">Reference proteome</keyword>
<evidence type="ECO:0000256" key="7">
    <source>
        <dbReference type="ARBA" id="ARBA00023136"/>
    </source>
</evidence>
<feature type="transmembrane region" description="Helical" evidence="8">
    <location>
        <begin position="354"/>
        <end position="374"/>
    </location>
</feature>
<dbReference type="CDD" id="cd17320">
    <property type="entry name" value="MFS_MdfA_MDR_like"/>
    <property type="match status" value="1"/>
</dbReference>
<feature type="transmembrane region" description="Helical" evidence="8">
    <location>
        <begin position="175"/>
        <end position="195"/>
    </location>
</feature>
<feature type="transmembrane region" description="Helical" evidence="8">
    <location>
        <begin position="20"/>
        <end position="40"/>
    </location>
</feature>
<dbReference type="InterPro" id="IPR020846">
    <property type="entry name" value="MFS_dom"/>
</dbReference>